<sequence length="77" mass="7862">MEVAISFFTVVLLGFITGSAACSSELVASSVRSHTRLGSWLGVSDVLGIKESSTIISTIVGALAFGGGVWQSGNQTV</sequence>
<dbReference type="Proteomes" id="UP000735874">
    <property type="component" value="Unassembled WGS sequence"/>
</dbReference>
<dbReference type="EMBL" id="RCMI01000460">
    <property type="protein sequence ID" value="KAG2909847.1"/>
    <property type="molecule type" value="Genomic_DNA"/>
</dbReference>
<reference evidence="4" key="1">
    <citation type="submission" date="2018-10" db="EMBL/GenBank/DDBJ databases">
        <title>Effector identification in a new, highly contiguous assembly of the strawberry crown rot pathogen Phytophthora cactorum.</title>
        <authorList>
            <person name="Armitage A.D."/>
            <person name="Nellist C.F."/>
            <person name="Bates H."/>
            <person name="Vickerstaff R.J."/>
            <person name="Harrison R.J."/>
        </authorList>
    </citation>
    <scope>NUCLEOTIDE SEQUENCE</scope>
    <source>
        <strain evidence="2">15-7</strain>
        <strain evidence="3">4032</strain>
        <strain evidence="4">4040</strain>
        <strain evidence="5">P421</strain>
    </source>
</reference>
<evidence type="ECO:0000313" key="2">
    <source>
        <dbReference type="EMBL" id="KAG2853186.1"/>
    </source>
</evidence>
<dbReference type="EMBL" id="RCMK01000476">
    <property type="protein sequence ID" value="KAG2926574.1"/>
    <property type="molecule type" value="Genomic_DNA"/>
</dbReference>
<evidence type="ECO:0000313" key="4">
    <source>
        <dbReference type="EMBL" id="KAG2926574.1"/>
    </source>
</evidence>
<protein>
    <submittedName>
        <fullName evidence="4">Uncharacterized protein</fullName>
    </submittedName>
</protein>
<dbReference type="EMBL" id="RCMG01000494">
    <property type="protein sequence ID" value="KAG2853186.1"/>
    <property type="molecule type" value="Genomic_DNA"/>
</dbReference>
<comment type="caution">
    <text evidence="4">The sequence shown here is derived from an EMBL/GenBank/DDBJ whole genome shotgun (WGS) entry which is preliminary data.</text>
</comment>
<feature type="chain" id="PRO_5036435357" evidence="1">
    <location>
        <begin position="22"/>
        <end position="77"/>
    </location>
</feature>
<dbReference type="Proteomes" id="UP000736787">
    <property type="component" value="Unassembled WGS sequence"/>
</dbReference>
<evidence type="ECO:0000313" key="6">
    <source>
        <dbReference type="Proteomes" id="UP000736787"/>
    </source>
</evidence>
<dbReference type="Proteomes" id="UP000760860">
    <property type="component" value="Unassembled WGS sequence"/>
</dbReference>
<dbReference type="Proteomes" id="UP000774804">
    <property type="component" value="Unassembled WGS sequence"/>
</dbReference>
<evidence type="ECO:0000313" key="5">
    <source>
        <dbReference type="EMBL" id="KAG3216529.1"/>
    </source>
</evidence>
<keyword evidence="1" id="KW-0732">Signal</keyword>
<feature type="signal peptide" evidence="1">
    <location>
        <begin position="1"/>
        <end position="21"/>
    </location>
</feature>
<accession>A0A8T1CRI6</accession>
<evidence type="ECO:0000313" key="3">
    <source>
        <dbReference type="EMBL" id="KAG2909847.1"/>
    </source>
</evidence>
<dbReference type="AlphaFoldDB" id="A0A8T1CRI6"/>
<name>A0A8T1CRI6_9STRA</name>
<dbReference type="EMBL" id="RCMV01000478">
    <property type="protein sequence ID" value="KAG3216529.1"/>
    <property type="molecule type" value="Genomic_DNA"/>
</dbReference>
<organism evidence="4 6">
    <name type="scientific">Phytophthora cactorum</name>
    <dbReference type="NCBI Taxonomy" id="29920"/>
    <lineage>
        <taxon>Eukaryota</taxon>
        <taxon>Sar</taxon>
        <taxon>Stramenopiles</taxon>
        <taxon>Oomycota</taxon>
        <taxon>Peronosporomycetes</taxon>
        <taxon>Peronosporales</taxon>
        <taxon>Peronosporaceae</taxon>
        <taxon>Phytophthora</taxon>
    </lineage>
</organism>
<evidence type="ECO:0000256" key="1">
    <source>
        <dbReference type="SAM" id="SignalP"/>
    </source>
</evidence>
<proteinExistence type="predicted"/>
<gene>
    <name evidence="2" type="ORF">PC113_g14375</name>
    <name evidence="3" type="ORF">PC115_g13113</name>
    <name evidence="4" type="ORF">PC117_g14835</name>
    <name evidence="5" type="ORF">PC129_g12614</name>
</gene>